<gene>
    <name evidence="1" type="ORF">DICVIV_12454</name>
</gene>
<reference evidence="2" key="2">
    <citation type="journal article" date="2016" name="Sci. Rep.">
        <title>Dictyocaulus viviparus genome, variome and transcriptome elucidate lungworm biology and support future intervention.</title>
        <authorList>
            <person name="McNulty S.N."/>
            <person name="Strube C."/>
            <person name="Rosa B.A."/>
            <person name="Martin J.C."/>
            <person name="Tyagi R."/>
            <person name="Choi Y.J."/>
            <person name="Wang Q."/>
            <person name="Hallsworth Pepin K."/>
            <person name="Zhang X."/>
            <person name="Ozersky P."/>
            <person name="Wilson R.K."/>
            <person name="Sternberg P.W."/>
            <person name="Gasser R.B."/>
            <person name="Mitreva M."/>
        </authorList>
    </citation>
    <scope>NUCLEOTIDE SEQUENCE [LARGE SCALE GENOMIC DNA]</scope>
    <source>
        <strain evidence="2">HannoverDv2000</strain>
    </source>
</reference>
<protein>
    <submittedName>
        <fullName evidence="1">Uncharacterized protein</fullName>
    </submittedName>
</protein>
<dbReference type="Proteomes" id="UP000053766">
    <property type="component" value="Unassembled WGS sequence"/>
</dbReference>
<dbReference type="STRING" id="29172.A0A0D8XAG8"/>
<sequence length="104" mass="11557">MYLENGVKAALYPPGWFPGIPVVPFFHWMSLVDSSYGVPEMLCTISGNNTMHWRTSKVVVKRRVFEGNKEKNVVVSVIATSEPYGTAISSATKLPDINHSKLCK</sequence>
<organism evidence="1 2">
    <name type="scientific">Dictyocaulus viviparus</name>
    <name type="common">Bovine lungworm</name>
    <dbReference type="NCBI Taxonomy" id="29172"/>
    <lineage>
        <taxon>Eukaryota</taxon>
        <taxon>Metazoa</taxon>
        <taxon>Ecdysozoa</taxon>
        <taxon>Nematoda</taxon>
        <taxon>Chromadorea</taxon>
        <taxon>Rhabditida</taxon>
        <taxon>Rhabditina</taxon>
        <taxon>Rhabditomorpha</taxon>
        <taxon>Strongyloidea</taxon>
        <taxon>Metastrongylidae</taxon>
        <taxon>Dictyocaulus</taxon>
    </lineage>
</organism>
<reference evidence="1 2" key="1">
    <citation type="submission" date="2013-11" db="EMBL/GenBank/DDBJ databases">
        <title>Draft genome of the bovine lungworm Dictyocaulus viviparus.</title>
        <authorList>
            <person name="Mitreva M."/>
        </authorList>
    </citation>
    <scope>NUCLEOTIDE SEQUENCE [LARGE SCALE GENOMIC DNA]</scope>
    <source>
        <strain evidence="1 2">HannoverDv2000</strain>
    </source>
</reference>
<dbReference type="AlphaFoldDB" id="A0A0D8XAG8"/>
<evidence type="ECO:0000313" key="2">
    <source>
        <dbReference type="Proteomes" id="UP000053766"/>
    </source>
</evidence>
<accession>A0A0D8XAG8</accession>
<dbReference type="OrthoDB" id="6354873at2759"/>
<proteinExistence type="predicted"/>
<name>A0A0D8XAG8_DICVI</name>
<keyword evidence="2" id="KW-1185">Reference proteome</keyword>
<evidence type="ECO:0000313" key="1">
    <source>
        <dbReference type="EMBL" id="KJH41568.1"/>
    </source>
</evidence>
<dbReference type="EMBL" id="KN716796">
    <property type="protein sequence ID" value="KJH41568.1"/>
    <property type="molecule type" value="Genomic_DNA"/>
</dbReference>